<keyword evidence="11" id="KW-0829">Tyrosine-protein kinase</keyword>
<name>A0A375IRU4_9BURK</name>
<gene>
    <name evidence="23" type="primary">epsB</name>
    <name evidence="23" type="ORF">CT19425_MP70507</name>
</gene>
<feature type="domain" description="CobQ/CobB/MinD/ParA nucleotide binding" evidence="20">
    <location>
        <begin position="569"/>
        <end position="606"/>
    </location>
</feature>
<dbReference type="InterPro" id="IPR005700">
    <property type="entry name" value="EPS_ExoP-like"/>
</dbReference>
<dbReference type="GO" id="GO:0005524">
    <property type="term" value="F:ATP binding"/>
    <property type="evidence" value="ECO:0007669"/>
    <property type="project" value="UniProtKB-KW"/>
</dbReference>
<keyword evidence="5 19" id="KW-0812">Transmembrane</keyword>
<accession>A0A375IRU4</accession>
<evidence type="ECO:0000256" key="9">
    <source>
        <dbReference type="ARBA" id="ARBA00022989"/>
    </source>
</evidence>
<dbReference type="Proteomes" id="UP000255505">
    <property type="component" value="Plasmid II"/>
</dbReference>
<dbReference type="SUPFAM" id="SSF52540">
    <property type="entry name" value="P-loop containing nucleoside triphosphate hydrolases"/>
    <property type="match status" value="1"/>
</dbReference>
<reference evidence="23 24" key="1">
    <citation type="submission" date="2018-01" db="EMBL/GenBank/DDBJ databases">
        <authorList>
            <person name="Gaut B.S."/>
            <person name="Morton B.R."/>
            <person name="Clegg M.T."/>
            <person name="Duvall M.R."/>
        </authorList>
    </citation>
    <scope>NUCLEOTIDE SEQUENCE [LARGE SCALE GENOMIC DNA]</scope>
    <source>
        <strain evidence="23">Cupriavidus taiwanensis LMG 19425</strain>
        <plasmid evidence="24">Plasmid ii</plasmid>
    </source>
</reference>
<dbReference type="Pfam" id="PF23607">
    <property type="entry name" value="WZC_N"/>
    <property type="match status" value="1"/>
</dbReference>
<keyword evidence="9 19" id="KW-1133">Transmembrane helix</keyword>
<dbReference type="EMBL" id="LT991977">
    <property type="protein sequence ID" value="SPK76339.1"/>
    <property type="molecule type" value="Genomic_DNA"/>
</dbReference>
<dbReference type="NCBIfam" id="TIGR01005">
    <property type="entry name" value="eps_transp_fam"/>
    <property type="match status" value="1"/>
</dbReference>
<dbReference type="AlphaFoldDB" id="A0A375IRU4"/>
<evidence type="ECO:0000256" key="8">
    <source>
        <dbReference type="ARBA" id="ARBA00022840"/>
    </source>
</evidence>
<sequence>MDRTDSIRSTGNPLRGGNMSNIKNLRDYEAQAPEGDEPSSDLTSYVDVLIRYRWTFIAVAAAVMAVGLLFALLSRPVYRADILVQVEDQNSGNVNNTNKPTATVSPVYDARPAPSTEIELLRSRMVVGKAVDALQLDVSASPYYFPVIGAAVAGFNRELSQPGLFGKGGYAWGSEAIAVSRLDVPPAMERRLITVTALGNGKYRLAFASNDAEAEGRVGMPLTVATQSGTVTIEISQLEGRPGAVFHVSRVPRAVAIADLQSQLMITERGKQSGVIGVALEGTSAENTAAILNEIGNEYVEQNLRRKAAEAEKSLAFLEAQLPQLKQQLEGAESRYNNMRNQRGTIDLNEESRLVLSQSVAAQTKLADLRQRRQELIARFTPNHPAIEIMDKQIADVNAEIGAVGGKIQRLPDLEQNVLRLMRDVRVSTEMYQSLLNDVQQLRLVKASKIGTARLVDPAEVPIRPVKPNRKLIAAASVLLGLLAGTAVVVLRRLFDGGVADADEIERETGMTVYATVPYSAAQTRLRGGPGIDKLLARRMPDDPAVESLRSFRTSLQFALLNSDSNNVVVITGPAPEVGKSFISANFATVLATAGRRVVLVDADLRRGGLNHHFGKPRVPGLTELLTGTPLEQVLQRDVVPGLDFIATGSEPPLAADLLQTRGMDTLLATLRNRYDVVLVDTPPVLATSDAGVLATKAGAVFLVARADASTASELKATRRAIVQAGSDIKGVIFNGLKVEGRWYRAHYHFGKYRYMNQYGGASSKRA</sequence>
<dbReference type="CDD" id="cd05387">
    <property type="entry name" value="BY-kinase"/>
    <property type="match status" value="1"/>
</dbReference>
<dbReference type="Pfam" id="PF02706">
    <property type="entry name" value="Wzz"/>
    <property type="match status" value="1"/>
</dbReference>
<dbReference type="InterPro" id="IPR050445">
    <property type="entry name" value="Bact_polysacc_biosynth/exp"/>
</dbReference>
<feature type="domain" description="Tyrosine-protein kinase G-rich" evidence="22">
    <location>
        <begin position="413"/>
        <end position="493"/>
    </location>
</feature>
<evidence type="ECO:0000256" key="10">
    <source>
        <dbReference type="ARBA" id="ARBA00023136"/>
    </source>
</evidence>
<evidence type="ECO:0000256" key="14">
    <source>
        <dbReference type="ARBA" id="ARBA00054296"/>
    </source>
</evidence>
<evidence type="ECO:0000256" key="11">
    <source>
        <dbReference type="ARBA" id="ARBA00023137"/>
    </source>
</evidence>
<organism evidence="23 24">
    <name type="scientific">Cupriavidus taiwanensis</name>
    <dbReference type="NCBI Taxonomy" id="164546"/>
    <lineage>
        <taxon>Bacteria</taxon>
        <taxon>Pseudomonadati</taxon>
        <taxon>Pseudomonadota</taxon>
        <taxon>Betaproteobacteria</taxon>
        <taxon>Burkholderiales</taxon>
        <taxon>Burkholderiaceae</taxon>
        <taxon>Cupriavidus</taxon>
    </lineage>
</organism>
<keyword evidence="6" id="KW-0547">Nucleotide-binding</keyword>
<dbReference type="FunFam" id="3.40.50.300:FF:000527">
    <property type="entry name" value="Tyrosine-protein kinase etk"/>
    <property type="match status" value="1"/>
</dbReference>
<dbReference type="InterPro" id="IPR002586">
    <property type="entry name" value="CobQ/CobB/MinD/ParA_Nub-bd_dom"/>
</dbReference>
<proteinExistence type="inferred from homology"/>
<keyword evidence="3" id="KW-1003">Cell membrane</keyword>
<evidence type="ECO:0000256" key="4">
    <source>
        <dbReference type="ARBA" id="ARBA00022679"/>
    </source>
</evidence>
<comment type="function">
    <text evidence="14">Probably involved in polymerization and/or export of exopolysaccharide EPS I which functions as a virulence factor. May be involved in an ATP-dependent process in the pathway for EPS I production, possibly export of the trimeric repeat units across the inner membrane or their polymerization.</text>
</comment>
<evidence type="ECO:0000313" key="23">
    <source>
        <dbReference type="EMBL" id="SPK76339.1"/>
    </source>
</evidence>
<evidence type="ECO:0000256" key="1">
    <source>
        <dbReference type="ARBA" id="ARBA00004429"/>
    </source>
</evidence>
<evidence type="ECO:0000313" key="24">
    <source>
        <dbReference type="Proteomes" id="UP000255505"/>
    </source>
</evidence>
<dbReference type="Gene3D" id="3.40.50.300">
    <property type="entry name" value="P-loop containing nucleotide triphosphate hydrolases"/>
    <property type="match status" value="1"/>
</dbReference>
<keyword evidence="23" id="KW-0614">Plasmid</keyword>
<keyword evidence="12" id="KW-0270">Exopolysaccharide synthesis</keyword>
<evidence type="ECO:0000256" key="13">
    <source>
        <dbReference type="ARBA" id="ARBA00053015"/>
    </source>
</evidence>
<evidence type="ECO:0000259" key="21">
    <source>
        <dbReference type="Pfam" id="PF02706"/>
    </source>
</evidence>
<evidence type="ECO:0000256" key="17">
    <source>
        <dbReference type="SAM" id="Coils"/>
    </source>
</evidence>
<dbReference type="NCBIfam" id="TIGR01007">
    <property type="entry name" value="eps_fam"/>
    <property type="match status" value="1"/>
</dbReference>
<evidence type="ECO:0000256" key="16">
    <source>
        <dbReference type="ARBA" id="ARBA00081049"/>
    </source>
</evidence>
<evidence type="ECO:0000256" key="3">
    <source>
        <dbReference type="ARBA" id="ARBA00022475"/>
    </source>
</evidence>
<feature type="coiled-coil region" evidence="17">
    <location>
        <begin position="292"/>
        <end position="379"/>
    </location>
</feature>
<evidence type="ECO:0000256" key="18">
    <source>
        <dbReference type="SAM" id="MobiDB-lite"/>
    </source>
</evidence>
<evidence type="ECO:0000256" key="15">
    <source>
        <dbReference type="ARBA" id="ARBA00067833"/>
    </source>
</evidence>
<dbReference type="Pfam" id="PF01656">
    <property type="entry name" value="CbiA"/>
    <property type="match status" value="1"/>
</dbReference>
<comment type="similarity">
    <text evidence="2">Belongs to the etk/wzc family.</text>
</comment>
<evidence type="ECO:0000256" key="6">
    <source>
        <dbReference type="ARBA" id="ARBA00022741"/>
    </source>
</evidence>
<dbReference type="InterPro" id="IPR005702">
    <property type="entry name" value="Wzc-like_C"/>
</dbReference>
<evidence type="ECO:0000256" key="2">
    <source>
        <dbReference type="ARBA" id="ARBA00008883"/>
    </source>
</evidence>
<evidence type="ECO:0000256" key="12">
    <source>
        <dbReference type="ARBA" id="ARBA00023169"/>
    </source>
</evidence>
<dbReference type="InterPro" id="IPR027417">
    <property type="entry name" value="P-loop_NTPase"/>
</dbReference>
<protein>
    <recommendedName>
        <fullName evidence="15">Putative tyrosine-protein kinase EpsB</fullName>
    </recommendedName>
    <alternativeName>
        <fullName evidence="16">EPS I polysaccharide export protein EpsB</fullName>
    </alternativeName>
</protein>
<dbReference type="GO" id="GO:0042802">
    <property type="term" value="F:identical protein binding"/>
    <property type="evidence" value="ECO:0007669"/>
    <property type="project" value="UniProtKB-ARBA"/>
</dbReference>
<feature type="region of interest" description="Disordered" evidence="18">
    <location>
        <begin position="1"/>
        <end position="23"/>
    </location>
</feature>
<geneLocation type="plasmid" evidence="23">
    <name>II</name>
</geneLocation>
<feature type="domain" description="Polysaccharide chain length determinant N-terminal" evidence="21">
    <location>
        <begin position="41"/>
        <end position="133"/>
    </location>
</feature>
<dbReference type="InterPro" id="IPR003856">
    <property type="entry name" value="LPS_length_determ_N"/>
</dbReference>
<evidence type="ECO:0000259" key="22">
    <source>
        <dbReference type="Pfam" id="PF13807"/>
    </source>
</evidence>
<keyword evidence="17" id="KW-0175">Coiled coil</keyword>
<evidence type="ECO:0000256" key="7">
    <source>
        <dbReference type="ARBA" id="ARBA00022777"/>
    </source>
</evidence>
<keyword evidence="8" id="KW-0067">ATP-binding</keyword>
<evidence type="ECO:0000259" key="20">
    <source>
        <dbReference type="Pfam" id="PF01656"/>
    </source>
</evidence>
<feature type="transmembrane region" description="Helical" evidence="19">
    <location>
        <begin position="52"/>
        <end position="73"/>
    </location>
</feature>
<dbReference type="GO" id="GO:0005886">
    <property type="term" value="C:plasma membrane"/>
    <property type="evidence" value="ECO:0007669"/>
    <property type="project" value="UniProtKB-SubCell"/>
</dbReference>
<feature type="compositionally biased region" description="Polar residues" evidence="18">
    <location>
        <begin position="7"/>
        <end position="23"/>
    </location>
</feature>
<keyword evidence="7 23" id="KW-0418">Kinase</keyword>
<dbReference type="PANTHER" id="PTHR32309:SF32">
    <property type="entry name" value="TYROSINE-PROTEIN KINASE ETK-RELATED"/>
    <property type="match status" value="1"/>
</dbReference>
<evidence type="ECO:0000256" key="19">
    <source>
        <dbReference type="SAM" id="Phobius"/>
    </source>
</evidence>
<comment type="subcellular location">
    <subcellularLocation>
        <location evidence="1">Cell inner membrane</location>
        <topology evidence="1">Multi-pass membrane protein</topology>
    </subcellularLocation>
</comment>
<dbReference type="InterPro" id="IPR032807">
    <property type="entry name" value="GNVR"/>
</dbReference>
<keyword evidence="4 23" id="KW-0808">Transferase</keyword>
<keyword evidence="10 19" id="KW-0472">Membrane</keyword>
<comment type="catalytic activity">
    <reaction evidence="13">
        <text>L-tyrosyl-[protein] + ATP = O-phospho-L-tyrosyl-[protein] + ADP + H(+)</text>
        <dbReference type="Rhea" id="RHEA:10596"/>
        <dbReference type="Rhea" id="RHEA-COMP:10136"/>
        <dbReference type="Rhea" id="RHEA-COMP:20101"/>
        <dbReference type="ChEBI" id="CHEBI:15378"/>
        <dbReference type="ChEBI" id="CHEBI:30616"/>
        <dbReference type="ChEBI" id="CHEBI:46858"/>
        <dbReference type="ChEBI" id="CHEBI:61978"/>
        <dbReference type="ChEBI" id="CHEBI:456216"/>
    </reaction>
</comment>
<dbReference type="GO" id="GO:0004713">
    <property type="term" value="F:protein tyrosine kinase activity"/>
    <property type="evidence" value="ECO:0007669"/>
    <property type="project" value="UniProtKB-KW"/>
</dbReference>
<dbReference type="GO" id="GO:0000271">
    <property type="term" value="P:polysaccharide biosynthetic process"/>
    <property type="evidence" value="ECO:0007669"/>
    <property type="project" value="UniProtKB-KW"/>
</dbReference>
<dbReference type="PANTHER" id="PTHR32309">
    <property type="entry name" value="TYROSINE-PROTEIN KINASE"/>
    <property type="match status" value="1"/>
</dbReference>
<evidence type="ECO:0000256" key="5">
    <source>
        <dbReference type="ARBA" id="ARBA00022692"/>
    </source>
</evidence>
<dbReference type="Pfam" id="PF13807">
    <property type="entry name" value="GNVR"/>
    <property type="match status" value="1"/>
</dbReference>